<evidence type="ECO:0000256" key="7">
    <source>
        <dbReference type="SAM" id="Phobius"/>
    </source>
</evidence>
<evidence type="ECO:0000256" key="1">
    <source>
        <dbReference type="ARBA" id="ARBA00022527"/>
    </source>
</evidence>
<dbReference type="PROSITE" id="PS00107">
    <property type="entry name" value="PROTEIN_KINASE_ATP"/>
    <property type="match status" value="1"/>
</dbReference>
<name>A0AAN9UNH3_9PEZI</name>
<feature type="binding site" evidence="6">
    <location>
        <position position="76"/>
    </location>
    <ligand>
        <name>ATP</name>
        <dbReference type="ChEBI" id="CHEBI:30616"/>
    </ligand>
</feature>
<keyword evidence="7" id="KW-0472">Membrane</keyword>
<keyword evidence="7" id="KW-1133">Transmembrane helix</keyword>
<evidence type="ECO:0000256" key="3">
    <source>
        <dbReference type="ARBA" id="ARBA00022741"/>
    </source>
</evidence>
<keyword evidence="2" id="KW-0808">Transferase</keyword>
<dbReference type="AlphaFoldDB" id="A0AAN9UNH3"/>
<evidence type="ECO:0000259" key="8">
    <source>
        <dbReference type="PROSITE" id="PS50011"/>
    </source>
</evidence>
<proteinExistence type="predicted"/>
<dbReference type="PROSITE" id="PS50011">
    <property type="entry name" value="PROTEIN_KINASE_DOM"/>
    <property type="match status" value="1"/>
</dbReference>
<evidence type="ECO:0000256" key="5">
    <source>
        <dbReference type="ARBA" id="ARBA00022840"/>
    </source>
</evidence>
<keyword evidence="5 6" id="KW-0067">ATP-binding</keyword>
<feature type="transmembrane region" description="Helical" evidence="7">
    <location>
        <begin position="455"/>
        <end position="472"/>
    </location>
</feature>
<protein>
    <recommendedName>
        <fullName evidence="8">Protein kinase domain-containing protein</fullName>
    </recommendedName>
</protein>
<feature type="domain" description="Protein kinase" evidence="8">
    <location>
        <begin position="45"/>
        <end position="427"/>
    </location>
</feature>
<keyword evidence="1" id="KW-0723">Serine/threonine-protein kinase</keyword>
<dbReference type="Proteomes" id="UP001320420">
    <property type="component" value="Unassembled WGS sequence"/>
</dbReference>
<reference evidence="9 10" key="1">
    <citation type="submission" date="2024-02" db="EMBL/GenBank/DDBJ databases">
        <title>De novo assembly and annotation of 12 fungi associated with fruit tree decline syndrome in Ontario, Canada.</title>
        <authorList>
            <person name="Sulman M."/>
            <person name="Ellouze W."/>
            <person name="Ilyukhin E."/>
        </authorList>
    </citation>
    <scope>NUCLEOTIDE SEQUENCE [LARGE SCALE GENOMIC DNA]</scope>
    <source>
        <strain evidence="9 10">M11/M66-122</strain>
    </source>
</reference>
<dbReference type="InterPro" id="IPR011009">
    <property type="entry name" value="Kinase-like_dom_sf"/>
</dbReference>
<dbReference type="GO" id="GO:0005634">
    <property type="term" value="C:nucleus"/>
    <property type="evidence" value="ECO:0007669"/>
    <property type="project" value="TreeGrafter"/>
</dbReference>
<dbReference type="PANTHER" id="PTHR45646:SF11">
    <property type="entry name" value="SERINE_THREONINE-PROTEIN KINASE DOA"/>
    <property type="match status" value="1"/>
</dbReference>
<evidence type="ECO:0000256" key="4">
    <source>
        <dbReference type="ARBA" id="ARBA00022777"/>
    </source>
</evidence>
<keyword evidence="7" id="KW-0812">Transmembrane</keyword>
<dbReference type="GO" id="GO:0005524">
    <property type="term" value="F:ATP binding"/>
    <property type="evidence" value="ECO:0007669"/>
    <property type="project" value="UniProtKB-UniRule"/>
</dbReference>
<comment type="caution">
    <text evidence="9">The sequence shown here is derived from an EMBL/GenBank/DDBJ whole genome shotgun (WGS) entry which is preliminary data.</text>
</comment>
<dbReference type="SMART" id="SM00220">
    <property type="entry name" value="S_TKc"/>
    <property type="match status" value="1"/>
</dbReference>
<gene>
    <name evidence="9" type="ORF">SLS62_007207</name>
</gene>
<dbReference type="EMBL" id="JAKJXP020000058">
    <property type="protein sequence ID" value="KAK7750808.1"/>
    <property type="molecule type" value="Genomic_DNA"/>
</dbReference>
<keyword evidence="3 6" id="KW-0547">Nucleotide-binding</keyword>
<dbReference type="InterPro" id="IPR051175">
    <property type="entry name" value="CLK_kinases"/>
</dbReference>
<dbReference type="InterPro" id="IPR000719">
    <property type="entry name" value="Prot_kinase_dom"/>
</dbReference>
<dbReference type="Gene3D" id="3.30.200.20">
    <property type="entry name" value="Phosphorylase Kinase, domain 1"/>
    <property type="match status" value="1"/>
</dbReference>
<dbReference type="InterPro" id="IPR017441">
    <property type="entry name" value="Protein_kinase_ATP_BS"/>
</dbReference>
<evidence type="ECO:0000313" key="9">
    <source>
        <dbReference type="EMBL" id="KAK7750808.1"/>
    </source>
</evidence>
<keyword evidence="4" id="KW-0418">Kinase</keyword>
<evidence type="ECO:0000256" key="2">
    <source>
        <dbReference type="ARBA" id="ARBA00022679"/>
    </source>
</evidence>
<keyword evidence="10" id="KW-1185">Reference proteome</keyword>
<organism evidence="9 10">
    <name type="scientific">Diatrype stigma</name>
    <dbReference type="NCBI Taxonomy" id="117547"/>
    <lineage>
        <taxon>Eukaryota</taxon>
        <taxon>Fungi</taxon>
        <taxon>Dikarya</taxon>
        <taxon>Ascomycota</taxon>
        <taxon>Pezizomycotina</taxon>
        <taxon>Sordariomycetes</taxon>
        <taxon>Xylariomycetidae</taxon>
        <taxon>Xylariales</taxon>
        <taxon>Diatrypaceae</taxon>
        <taxon>Diatrype</taxon>
    </lineage>
</organism>
<sequence>MAAIPPDPLYVPLAELDANKVEPIDEYREGGLHPILVGDILGGRYGVFDKLGHGQSSTVWLCLDRRSRGFKWCAVKVLAAQVSTEDSRELAAARDLRVLYLKGSHLSPPFDDFWIEGPNGRHLCLVSEVLGPSITDVLVTDPRDILFQVAESLQFLHEHEMCHGNIQPANIRFRIPSLRRVNEAGIGNILGPPRSETVVALNEEAARRGPTRVYESKAFRIDQTDDIEIAVIDFSATFPFGRPPDFSSLPIEYMSPDIALDVDFGPSMDVWALVATIVRLRTDSPMFDGTDRDTLMRDFELKMGIMPNPYNEAYRLRIWAGQGPTAVLVLDPTRPASMPLAIYNFMVTQIIQTAFPGGDAFAVYTEGQQRIMTRRPGIDDVNLPPREYDFTLSDEEAASLADLFRRSFRYPRADRLDLAGVMSHGYFEGRRSRIKGDPGRLRGLFENLVLEHRKFWLFLLVIFIANLIRTWWVHRELVYGTCWAIPGWEYSCYFVKWGYFGSFLPY</sequence>
<dbReference type="Gene3D" id="1.10.510.10">
    <property type="entry name" value="Transferase(Phosphotransferase) domain 1"/>
    <property type="match status" value="1"/>
</dbReference>
<dbReference type="GO" id="GO:0004674">
    <property type="term" value="F:protein serine/threonine kinase activity"/>
    <property type="evidence" value="ECO:0007669"/>
    <property type="project" value="UniProtKB-KW"/>
</dbReference>
<evidence type="ECO:0000256" key="6">
    <source>
        <dbReference type="PROSITE-ProRule" id="PRU10141"/>
    </source>
</evidence>
<dbReference type="GO" id="GO:0043484">
    <property type="term" value="P:regulation of RNA splicing"/>
    <property type="evidence" value="ECO:0007669"/>
    <property type="project" value="TreeGrafter"/>
</dbReference>
<dbReference type="SUPFAM" id="SSF56112">
    <property type="entry name" value="Protein kinase-like (PK-like)"/>
    <property type="match status" value="1"/>
</dbReference>
<dbReference type="PANTHER" id="PTHR45646">
    <property type="entry name" value="SERINE/THREONINE-PROTEIN KINASE DOA-RELATED"/>
    <property type="match status" value="1"/>
</dbReference>
<evidence type="ECO:0000313" key="10">
    <source>
        <dbReference type="Proteomes" id="UP001320420"/>
    </source>
</evidence>
<accession>A0AAN9UNH3</accession>